<keyword evidence="3 9" id="KW-0479">Metal-binding</keyword>
<dbReference type="PANTHER" id="PTHR43161">
    <property type="entry name" value="SORBITOL DEHYDROGENASE"/>
    <property type="match status" value="1"/>
</dbReference>
<reference evidence="11" key="1">
    <citation type="journal article" date="2019" name="Sci. Rep.">
        <title>No signal of deleterious mutation accumulation in conserved gene sequences of extant asexual hexapods.</title>
        <authorList>
            <person name="Brandt A."/>
            <person name="Bast J."/>
            <person name="Scheu S."/>
            <person name="Meusemann K."/>
            <person name="Donath A."/>
            <person name="Schuette K."/>
            <person name="Machida R."/>
            <person name="Kraaijeveld K."/>
        </authorList>
    </citation>
    <scope>NUCLEOTIDE SEQUENCE</scope>
    <source>
        <strain evidence="11">OG4250</strain>
    </source>
</reference>
<organism evidence="11">
    <name type="scientific">Frankliniella cephalica</name>
    <dbReference type="NCBI Taxonomy" id="407008"/>
    <lineage>
        <taxon>Eukaryota</taxon>
        <taxon>Metazoa</taxon>
        <taxon>Ecdysozoa</taxon>
        <taxon>Arthropoda</taxon>
        <taxon>Hexapoda</taxon>
        <taxon>Insecta</taxon>
        <taxon>Pterygota</taxon>
        <taxon>Neoptera</taxon>
        <taxon>Paraneoptera</taxon>
        <taxon>Thysanoptera</taxon>
        <taxon>Terebrantia</taxon>
        <taxon>Thripoidea</taxon>
        <taxon>Thripidae</taxon>
        <taxon>Frankliniella</taxon>
    </lineage>
</organism>
<dbReference type="Gene3D" id="3.40.50.720">
    <property type="entry name" value="NAD(P)-binding Rossmann-like Domain"/>
    <property type="match status" value="1"/>
</dbReference>
<comment type="cofactor">
    <cofactor evidence="1 9">
        <name>Zn(2+)</name>
        <dbReference type="ChEBI" id="CHEBI:29105"/>
    </cofactor>
</comment>
<dbReference type="FunFam" id="3.40.50.720:FF:000068">
    <property type="entry name" value="Sorbitol dehydrogenase"/>
    <property type="match status" value="1"/>
</dbReference>
<dbReference type="Pfam" id="PF08240">
    <property type="entry name" value="ADH_N"/>
    <property type="match status" value="1"/>
</dbReference>
<dbReference type="CDD" id="cd05285">
    <property type="entry name" value="sorbitol_DH"/>
    <property type="match status" value="1"/>
</dbReference>
<dbReference type="InterPro" id="IPR011032">
    <property type="entry name" value="GroES-like_sf"/>
</dbReference>
<proteinExistence type="evidence at transcript level"/>
<dbReference type="Pfam" id="PF00107">
    <property type="entry name" value="ADH_zinc_N"/>
    <property type="match status" value="1"/>
</dbReference>
<sequence length="353" mass="37861">MAPNTENLTAVLVKTQDLRLEKRAIPEPKDDEVLLQMGCVGICGSDVHYLVHGQCATFILKAPMVIGHEGSGTVAKVGKNVKHLKPGDRVAIEPGVPCRTCSACVNGKYNLCPNIFFCATPPDNGNLCQYYTHNADFCYKLPDNMSLEEGAMMEPLSVGVHACTQAGLKFGDSVLITGCGPIGLVSLVAAKAMGASKIIMTDIVDHRLQVALKAGADAVIDVSKGTIDDHERQIKAVLGGDLPEITLDCTGFESSMRLAIRCTKTGGTIVLVGMGNSEMKLPLADALTREVVIKGVFRYRHCYPKAIEMVASGKANVKQFITHNFTLEQTLDAFDTARTGKGNPIKVMIHCSK</sequence>
<evidence type="ECO:0000256" key="6">
    <source>
        <dbReference type="ARBA" id="ARBA00023027"/>
    </source>
</evidence>
<keyword evidence="5" id="KW-0560">Oxidoreductase</keyword>
<accession>A0A481SZ68</accession>
<protein>
    <recommendedName>
        <fullName evidence="7">Sorbitol dehydrogenase</fullName>
    </recommendedName>
    <alternativeName>
        <fullName evidence="8">Polyol dehydrogenase</fullName>
    </alternativeName>
</protein>
<dbReference type="InterPro" id="IPR013149">
    <property type="entry name" value="ADH-like_C"/>
</dbReference>
<evidence type="ECO:0000259" key="10">
    <source>
        <dbReference type="SMART" id="SM00829"/>
    </source>
</evidence>
<dbReference type="InterPro" id="IPR045306">
    <property type="entry name" value="SDH-like"/>
</dbReference>
<name>A0A481SZ68_9NEOP</name>
<dbReference type="EMBL" id="MH799911">
    <property type="protein sequence ID" value="QBH74070.1"/>
    <property type="molecule type" value="mRNA"/>
</dbReference>
<dbReference type="InterPro" id="IPR036291">
    <property type="entry name" value="NAD(P)-bd_dom_sf"/>
</dbReference>
<evidence type="ECO:0000256" key="8">
    <source>
        <dbReference type="ARBA" id="ARBA00032485"/>
    </source>
</evidence>
<dbReference type="PROSITE" id="PS00059">
    <property type="entry name" value="ADH_ZINC"/>
    <property type="match status" value="1"/>
</dbReference>
<dbReference type="SUPFAM" id="SSF50129">
    <property type="entry name" value="GroES-like"/>
    <property type="match status" value="1"/>
</dbReference>
<dbReference type="InterPro" id="IPR013154">
    <property type="entry name" value="ADH-like_N"/>
</dbReference>
<evidence type="ECO:0000256" key="1">
    <source>
        <dbReference type="ARBA" id="ARBA00001947"/>
    </source>
</evidence>
<dbReference type="GO" id="GO:0003939">
    <property type="term" value="F:L-iditol 2-dehydrogenase (NAD+) activity"/>
    <property type="evidence" value="ECO:0007669"/>
    <property type="project" value="TreeGrafter"/>
</dbReference>
<dbReference type="GO" id="GO:0008270">
    <property type="term" value="F:zinc ion binding"/>
    <property type="evidence" value="ECO:0007669"/>
    <property type="project" value="InterPro"/>
</dbReference>
<feature type="domain" description="Enoyl reductase (ER)" evidence="10">
    <location>
        <begin position="14"/>
        <end position="349"/>
    </location>
</feature>
<comment type="similarity">
    <text evidence="2 9">Belongs to the zinc-containing alcohol dehydrogenase family.</text>
</comment>
<dbReference type="InterPro" id="IPR020843">
    <property type="entry name" value="ER"/>
</dbReference>
<dbReference type="GO" id="GO:0006062">
    <property type="term" value="P:sorbitol catabolic process"/>
    <property type="evidence" value="ECO:0007669"/>
    <property type="project" value="TreeGrafter"/>
</dbReference>
<dbReference type="SMART" id="SM00829">
    <property type="entry name" value="PKS_ER"/>
    <property type="match status" value="1"/>
</dbReference>
<dbReference type="InterPro" id="IPR002328">
    <property type="entry name" value="ADH_Zn_CS"/>
</dbReference>
<evidence type="ECO:0000256" key="2">
    <source>
        <dbReference type="ARBA" id="ARBA00008072"/>
    </source>
</evidence>
<dbReference type="SUPFAM" id="SSF51735">
    <property type="entry name" value="NAD(P)-binding Rossmann-fold domains"/>
    <property type="match status" value="1"/>
</dbReference>
<evidence type="ECO:0000256" key="7">
    <source>
        <dbReference type="ARBA" id="ARBA00026132"/>
    </source>
</evidence>
<dbReference type="Gene3D" id="3.90.180.10">
    <property type="entry name" value="Medium-chain alcohol dehydrogenases, catalytic domain"/>
    <property type="match status" value="1"/>
</dbReference>
<keyword evidence="4 9" id="KW-0862">Zinc</keyword>
<evidence type="ECO:0000256" key="5">
    <source>
        <dbReference type="ARBA" id="ARBA00023002"/>
    </source>
</evidence>
<evidence type="ECO:0000256" key="4">
    <source>
        <dbReference type="ARBA" id="ARBA00022833"/>
    </source>
</evidence>
<evidence type="ECO:0000256" key="9">
    <source>
        <dbReference type="RuleBase" id="RU361277"/>
    </source>
</evidence>
<keyword evidence="6" id="KW-0520">NAD</keyword>
<dbReference type="PANTHER" id="PTHR43161:SF9">
    <property type="entry name" value="SORBITOL DEHYDROGENASE"/>
    <property type="match status" value="1"/>
</dbReference>
<evidence type="ECO:0000313" key="11">
    <source>
        <dbReference type="EMBL" id="QBH74070.1"/>
    </source>
</evidence>
<evidence type="ECO:0000256" key="3">
    <source>
        <dbReference type="ARBA" id="ARBA00022723"/>
    </source>
</evidence>
<dbReference type="AlphaFoldDB" id="A0A481SZ68"/>